<dbReference type="OrthoDB" id="9983224at2"/>
<name>A0A552V7K3_9FLAO</name>
<comment type="caution">
    <text evidence="2">The sequence shown here is derived from an EMBL/GenBank/DDBJ whole genome shotgun (WGS) entry which is preliminary data.</text>
</comment>
<dbReference type="AlphaFoldDB" id="A0A552V7K3"/>
<evidence type="ECO:0000313" key="2">
    <source>
        <dbReference type="EMBL" id="TRW26435.1"/>
    </source>
</evidence>
<proteinExistence type="predicted"/>
<protein>
    <submittedName>
        <fullName evidence="2">Uncharacterized protein</fullName>
    </submittedName>
</protein>
<feature type="transmembrane region" description="Helical" evidence="1">
    <location>
        <begin position="83"/>
        <end position="104"/>
    </location>
</feature>
<keyword evidence="3" id="KW-1185">Reference proteome</keyword>
<keyword evidence="1" id="KW-0812">Transmembrane</keyword>
<organism evidence="2 3">
    <name type="scientific">Flavobacterium zepuense</name>
    <dbReference type="NCBI Taxonomy" id="2593302"/>
    <lineage>
        <taxon>Bacteria</taxon>
        <taxon>Pseudomonadati</taxon>
        <taxon>Bacteroidota</taxon>
        <taxon>Flavobacteriia</taxon>
        <taxon>Flavobacteriales</taxon>
        <taxon>Flavobacteriaceae</taxon>
        <taxon>Flavobacterium</taxon>
    </lineage>
</organism>
<keyword evidence="1" id="KW-0472">Membrane</keyword>
<dbReference type="Proteomes" id="UP000320643">
    <property type="component" value="Unassembled WGS sequence"/>
</dbReference>
<feature type="transmembrane region" description="Helical" evidence="1">
    <location>
        <begin position="48"/>
        <end position="71"/>
    </location>
</feature>
<feature type="transmembrane region" description="Helical" evidence="1">
    <location>
        <begin position="12"/>
        <end position="36"/>
    </location>
</feature>
<keyword evidence="1" id="KW-1133">Transmembrane helix</keyword>
<dbReference type="EMBL" id="VJVZ01000002">
    <property type="protein sequence ID" value="TRW26435.1"/>
    <property type="molecule type" value="Genomic_DNA"/>
</dbReference>
<sequence>MITHNKTGAPQWIHNLPVVVWAATLLFGTTLLLILLNAPKDGFIVTHAFTYVAGVIVVNVVVLLFTMAAVLHHKDNNRELVSGIILLLTNIPIAFFYVFLLMHFS</sequence>
<dbReference type="RefSeq" id="WP_143371938.1">
    <property type="nucleotide sequence ID" value="NZ_VJVZ01000002.1"/>
</dbReference>
<accession>A0A552V7K3</accession>
<evidence type="ECO:0000256" key="1">
    <source>
        <dbReference type="SAM" id="Phobius"/>
    </source>
</evidence>
<gene>
    <name evidence="2" type="ORF">FMM05_03380</name>
</gene>
<reference evidence="2 3" key="1">
    <citation type="submission" date="2019-07" db="EMBL/GenBank/DDBJ databases">
        <title>Flavobacterium sp. nov., isolated from glacier ice.</title>
        <authorList>
            <person name="Liu Q."/>
            <person name="Xin Y.-H."/>
        </authorList>
    </citation>
    <scope>NUCLEOTIDE SEQUENCE [LARGE SCALE GENOMIC DNA]</scope>
    <source>
        <strain evidence="2 3">ZT4R6</strain>
    </source>
</reference>
<evidence type="ECO:0000313" key="3">
    <source>
        <dbReference type="Proteomes" id="UP000320643"/>
    </source>
</evidence>